<dbReference type="Pfam" id="PF20737">
    <property type="entry name" value="Glyco_hydro127C"/>
    <property type="match status" value="1"/>
</dbReference>
<evidence type="ECO:0008006" key="7">
    <source>
        <dbReference type="Google" id="ProtNLM"/>
    </source>
</evidence>
<dbReference type="GO" id="GO:0005975">
    <property type="term" value="P:carbohydrate metabolic process"/>
    <property type="evidence" value="ECO:0007669"/>
    <property type="project" value="InterPro"/>
</dbReference>
<dbReference type="InterPro" id="IPR049174">
    <property type="entry name" value="Beta-AFase-like"/>
</dbReference>
<dbReference type="PANTHER" id="PTHR43465">
    <property type="entry name" value="DUF1680 DOMAIN PROTEIN (AFU_ORTHOLOGUE AFUA_1G08910)"/>
    <property type="match status" value="1"/>
</dbReference>
<feature type="domain" description="Non-reducing end beta-L-arabinofuranosidase-like GH127 middle" evidence="3">
    <location>
        <begin position="444"/>
        <end position="541"/>
    </location>
</feature>
<evidence type="ECO:0000259" key="2">
    <source>
        <dbReference type="Pfam" id="PF07944"/>
    </source>
</evidence>
<dbReference type="Proteomes" id="UP000294498">
    <property type="component" value="Unassembled WGS sequence"/>
</dbReference>
<gene>
    <name evidence="5" type="ORF">EDB95_2439</name>
</gene>
<feature type="signal peptide" evidence="1">
    <location>
        <begin position="1"/>
        <end position="17"/>
    </location>
</feature>
<sequence length="660" mass="72580">MTRIICLLCLTALRVQAQTAEAPPPPAHLQQLPLGSVRWTQGFWADRFKVCKDSTIPHLWSVYTDPRQGHALQNFDIAAGIHIGPPFQDGDFYKLIEAMAAVYASTHDPRLDSTMDHAIAIIAKAQRADGYLHTPVLIEHGAHSAATHRLDFEAYNFGHLMTAACVHYRATGKKTLLVVAERAAGYLIHYDSAHPGAMALNNICPSHYMGLVELYRTTGVRAYLELADRLIREHGAAGKGTDQNQDRIPFTRQTTAVGHAVRANYLYAGAADVFSENGDSALWRPLLPIWTDVTSHKLYVTGGCGALYDGISPMGTAYDPAQIQTVHQAYGADYQLPNRTAHNETCAAVGALLWNWRMFQVTGAARYMDLVELELYNGILSGVSLDGNRFFYTNPLRVLRSAPDTLRWAGTRQPYITLSDCCPPNAARTIAEASGYAYSRDDRGVWVNLYGGSTLSLPGLRMEQTTDYPWNGRIVLSIDEAPADSMSLYLRIPGWCSFADAADVGATLTVDGAAVPVMPGSYAEVRRHWRPGDSVVLSLSMPVTLLQANPQVESDLGQVAVKRGPIVYCLESTDVPDVHNILDVAVGVEWKEVPFAVGGTYMIKLEGTGRLYPERTWNGLYQTVVLGVSTGTNFRLIPYFAWGNRGASDMTVWIRQMDNP</sequence>
<organism evidence="5 6">
    <name type="scientific">Dinghuibacter silviterrae</name>
    <dbReference type="NCBI Taxonomy" id="1539049"/>
    <lineage>
        <taxon>Bacteria</taxon>
        <taxon>Pseudomonadati</taxon>
        <taxon>Bacteroidota</taxon>
        <taxon>Chitinophagia</taxon>
        <taxon>Chitinophagales</taxon>
        <taxon>Chitinophagaceae</taxon>
        <taxon>Dinghuibacter</taxon>
    </lineage>
</organism>
<proteinExistence type="predicted"/>
<dbReference type="InterPro" id="IPR008928">
    <property type="entry name" value="6-hairpin_glycosidase_sf"/>
</dbReference>
<evidence type="ECO:0000259" key="4">
    <source>
        <dbReference type="Pfam" id="PF20737"/>
    </source>
</evidence>
<feature type="chain" id="PRO_5020331753" description="DUF1680 family protein" evidence="1">
    <location>
        <begin position="18"/>
        <end position="660"/>
    </location>
</feature>
<reference evidence="5 6" key="1">
    <citation type="submission" date="2019-03" db="EMBL/GenBank/DDBJ databases">
        <title>Genomic Encyclopedia of Type Strains, Phase IV (KMG-IV): sequencing the most valuable type-strain genomes for metagenomic binning, comparative biology and taxonomic classification.</title>
        <authorList>
            <person name="Goeker M."/>
        </authorList>
    </citation>
    <scope>NUCLEOTIDE SEQUENCE [LARGE SCALE GENOMIC DNA]</scope>
    <source>
        <strain evidence="5 6">DSM 100059</strain>
    </source>
</reference>
<dbReference type="SUPFAM" id="SSF48208">
    <property type="entry name" value="Six-hairpin glycosidases"/>
    <property type="match status" value="1"/>
</dbReference>
<dbReference type="OrthoDB" id="9757939at2"/>
<evidence type="ECO:0000256" key="1">
    <source>
        <dbReference type="SAM" id="SignalP"/>
    </source>
</evidence>
<comment type="caution">
    <text evidence="5">The sequence shown here is derived from an EMBL/GenBank/DDBJ whole genome shotgun (WGS) entry which is preliminary data.</text>
</comment>
<dbReference type="InterPro" id="IPR012878">
    <property type="entry name" value="Beta-AFase-like_GH127_cat"/>
</dbReference>
<dbReference type="InterPro" id="IPR049049">
    <property type="entry name" value="Beta-AFase-like_GH127_C"/>
</dbReference>
<dbReference type="InterPro" id="IPR049046">
    <property type="entry name" value="Beta-AFase-like_GH127_middle"/>
</dbReference>
<dbReference type="Pfam" id="PF20736">
    <property type="entry name" value="Glyco_hydro127M"/>
    <property type="match status" value="1"/>
</dbReference>
<evidence type="ECO:0000313" key="5">
    <source>
        <dbReference type="EMBL" id="TDX01404.1"/>
    </source>
</evidence>
<protein>
    <recommendedName>
        <fullName evidence="7">DUF1680 family protein</fullName>
    </recommendedName>
</protein>
<dbReference type="Pfam" id="PF07944">
    <property type="entry name" value="Beta-AFase-like_GH127_cat"/>
    <property type="match status" value="1"/>
</dbReference>
<dbReference type="AlphaFoldDB" id="A0A4R8DSZ9"/>
<keyword evidence="1" id="KW-0732">Signal</keyword>
<feature type="domain" description="Non-reducing end beta-L-arabinofuranosidase-like GH127 C-terminal" evidence="4">
    <location>
        <begin position="543"/>
        <end position="655"/>
    </location>
</feature>
<evidence type="ECO:0000259" key="3">
    <source>
        <dbReference type="Pfam" id="PF20736"/>
    </source>
</evidence>
<dbReference type="EMBL" id="SODV01000001">
    <property type="protein sequence ID" value="TDX01404.1"/>
    <property type="molecule type" value="Genomic_DNA"/>
</dbReference>
<dbReference type="RefSeq" id="WP_133993900.1">
    <property type="nucleotide sequence ID" value="NZ_SODV01000001.1"/>
</dbReference>
<keyword evidence="6" id="KW-1185">Reference proteome</keyword>
<evidence type="ECO:0000313" key="6">
    <source>
        <dbReference type="Proteomes" id="UP000294498"/>
    </source>
</evidence>
<accession>A0A4R8DSZ9</accession>
<dbReference type="PANTHER" id="PTHR43465:SF1">
    <property type="entry name" value="NON-REDUCING END BETA-L-ARABINOFURANOSIDASE"/>
    <property type="match status" value="1"/>
</dbReference>
<feature type="domain" description="Non-reducing end beta-L-arabinofuranosidase-like GH127 catalytic" evidence="2">
    <location>
        <begin position="36"/>
        <end position="433"/>
    </location>
</feature>
<name>A0A4R8DSZ9_9BACT</name>